<dbReference type="InterPro" id="IPR000719">
    <property type="entry name" value="Prot_kinase_dom"/>
</dbReference>
<dbReference type="GO" id="GO:0005524">
    <property type="term" value="F:ATP binding"/>
    <property type="evidence" value="ECO:0007669"/>
    <property type="project" value="UniProtKB-UniRule"/>
</dbReference>
<keyword evidence="3 6" id="KW-0547">Nucleotide-binding</keyword>
<dbReference type="PROSITE" id="PS50011">
    <property type="entry name" value="PROTEIN_KINASE_DOM"/>
    <property type="match status" value="1"/>
</dbReference>
<keyword evidence="2" id="KW-0808">Transferase</keyword>
<dbReference type="EMBL" id="JBIMZQ010000033">
    <property type="protein sequence ID" value="KAL3662034.1"/>
    <property type="molecule type" value="Genomic_DNA"/>
</dbReference>
<dbReference type="InterPro" id="IPR017441">
    <property type="entry name" value="Protein_kinase_ATP_BS"/>
</dbReference>
<keyword evidence="1" id="KW-0723">Serine/threonine-protein kinase</keyword>
<dbReference type="PROSITE" id="PS00107">
    <property type="entry name" value="PROTEIN_KINASE_ATP"/>
    <property type="match status" value="1"/>
</dbReference>
<dbReference type="Proteomes" id="UP001632037">
    <property type="component" value="Unassembled WGS sequence"/>
</dbReference>
<feature type="binding site" evidence="6">
    <location>
        <position position="357"/>
    </location>
    <ligand>
        <name>ATP</name>
        <dbReference type="ChEBI" id="CHEBI:30616"/>
    </ligand>
</feature>
<dbReference type="PROSITE" id="PS00108">
    <property type="entry name" value="PROTEIN_KINASE_ST"/>
    <property type="match status" value="1"/>
</dbReference>
<dbReference type="InterPro" id="IPR001849">
    <property type="entry name" value="PH_domain"/>
</dbReference>
<evidence type="ECO:0000256" key="4">
    <source>
        <dbReference type="ARBA" id="ARBA00022777"/>
    </source>
</evidence>
<evidence type="ECO:0000256" key="6">
    <source>
        <dbReference type="PROSITE-ProRule" id="PRU10141"/>
    </source>
</evidence>
<evidence type="ECO:0000256" key="3">
    <source>
        <dbReference type="ARBA" id="ARBA00022741"/>
    </source>
</evidence>
<dbReference type="SUPFAM" id="SSF56112">
    <property type="entry name" value="Protein kinase-like (PK-like)"/>
    <property type="match status" value="1"/>
</dbReference>
<protein>
    <recommendedName>
        <fullName evidence="12">CAMK/CAMK2 protein kinase</fullName>
    </recommendedName>
</protein>
<evidence type="ECO:0000256" key="7">
    <source>
        <dbReference type="SAM" id="MobiDB-lite"/>
    </source>
</evidence>
<evidence type="ECO:0000256" key="5">
    <source>
        <dbReference type="ARBA" id="ARBA00022840"/>
    </source>
</evidence>
<feature type="region of interest" description="Disordered" evidence="7">
    <location>
        <begin position="269"/>
        <end position="306"/>
    </location>
</feature>
<dbReference type="Gene3D" id="1.10.510.10">
    <property type="entry name" value="Transferase(Phosphotransferase) domain 1"/>
    <property type="match status" value="1"/>
</dbReference>
<sequence length="739" mass="82106">MADLNLTKSQLSPCHEPEPTSPLTPDKKPHPTSDSGSPTSTSEASTCAASPCFSFVFGADAASTAQRDRRASSAGSSDFDELGDAPVQQLPACHNEVDMPHLDLNKPDGIEPLSYQGTLSPRQQSGKRYYGGYLQQRVPKAAGLLKGWKRKYFRIRKHGLVCYKTQDAATPLFEVNLTSHSALEKMTEQTPSNSSRTLNTSWTPSSSESLTLILNHVEITEYQTAAKSVEAPLVLKAEDEADFAAWTECLRYVIEARKRALVQVTLEKAPSDEDTDEMTSPQPNGGIMVADSPARRRRSSGSTMAPDMLSMDNDLVKVETFEAFSKKYLLMKEIGEGSFSIVHRAVNRMTGQVCAVKCCKISQALEEEERLLCTLSHPNVVSLEGVYERDTNLHYVVMDYLKDGDLCDLLIERQRLQEPEARRIIRQVVEGLAYLHRRCVLHRDIKPENILIHGNMVKIADFGLAKELAQPTTMLKNSCGTLEYAAPELLCGRPYGFKSDVFSLGIVLYVLLFGSFPFTVESAAALQCMDHFPTGVDVRDMSSLGPSNVQWQIVSPLAQDALLKMLKTNEGERISAEDLLGHPWFDEIDDDMTGATSTSGTTPEEFEVARIEDCEALGFAELLARGFQVVKYGYKESTAPHSTSLTLNFIEESITWTARNSKNGTARRSKRGRAIPLREIKEIREGHTTNAFLSHKDSKSLPRPELCLSIICPWRTLDLVVEAPSQREFMVRGLRRLLL</sequence>
<feature type="compositionally biased region" description="Low complexity" evidence="7">
    <location>
        <begin position="32"/>
        <end position="45"/>
    </location>
</feature>
<dbReference type="AlphaFoldDB" id="A0ABD3F944"/>
<evidence type="ECO:0000313" key="10">
    <source>
        <dbReference type="EMBL" id="KAL3662034.1"/>
    </source>
</evidence>
<dbReference type="SMART" id="SM00233">
    <property type="entry name" value="PH"/>
    <property type="match status" value="1"/>
</dbReference>
<accession>A0ABD3F944</accession>
<feature type="domain" description="Protein kinase" evidence="9">
    <location>
        <begin position="328"/>
        <end position="585"/>
    </location>
</feature>
<dbReference type="Pfam" id="PF00169">
    <property type="entry name" value="PH"/>
    <property type="match status" value="1"/>
</dbReference>
<dbReference type="SUPFAM" id="SSF50729">
    <property type="entry name" value="PH domain-like"/>
    <property type="match status" value="2"/>
</dbReference>
<comment type="caution">
    <text evidence="10">The sequence shown here is derived from an EMBL/GenBank/DDBJ whole genome shotgun (WGS) entry which is preliminary data.</text>
</comment>
<evidence type="ECO:0008006" key="12">
    <source>
        <dbReference type="Google" id="ProtNLM"/>
    </source>
</evidence>
<feature type="domain" description="PH" evidence="8">
    <location>
        <begin position="127"/>
        <end position="255"/>
    </location>
</feature>
<dbReference type="PROSITE" id="PS50003">
    <property type="entry name" value="PH_DOMAIN"/>
    <property type="match status" value="1"/>
</dbReference>
<gene>
    <name evidence="10" type="ORF">V7S43_012840</name>
</gene>
<evidence type="ECO:0000256" key="2">
    <source>
        <dbReference type="ARBA" id="ARBA00022679"/>
    </source>
</evidence>
<evidence type="ECO:0000313" key="11">
    <source>
        <dbReference type="Proteomes" id="UP001632037"/>
    </source>
</evidence>
<evidence type="ECO:0000259" key="8">
    <source>
        <dbReference type="PROSITE" id="PS50003"/>
    </source>
</evidence>
<dbReference type="Pfam" id="PF00069">
    <property type="entry name" value="Pkinase"/>
    <property type="match status" value="1"/>
</dbReference>
<proteinExistence type="predicted"/>
<dbReference type="SMART" id="SM00220">
    <property type="entry name" value="S_TKc"/>
    <property type="match status" value="1"/>
</dbReference>
<evidence type="ECO:0000256" key="1">
    <source>
        <dbReference type="ARBA" id="ARBA00022527"/>
    </source>
</evidence>
<dbReference type="InterPro" id="IPR011009">
    <property type="entry name" value="Kinase-like_dom_sf"/>
</dbReference>
<organism evidence="10 11">
    <name type="scientific">Phytophthora oleae</name>
    <dbReference type="NCBI Taxonomy" id="2107226"/>
    <lineage>
        <taxon>Eukaryota</taxon>
        <taxon>Sar</taxon>
        <taxon>Stramenopiles</taxon>
        <taxon>Oomycota</taxon>
        <taxon>Peronosporomycetes</taxon>
        <taxon>Peronosporales</taxon>
        <taxon>Peronosporaceae</taxon>
        <taxon>Phytophthora</taxon>
    </lineage>
</organism>
<keyword evidence="4" id="KW-0418">Kinase</keyword>
<dbReference type="PANTHER" id="PTHR24346">
    <property type="entry name" value="MAP/MICROTUBULE AFFINITY-REGULATING KINASE"/>
    <property type="match status" value="1"/>
</dbReference>
<evidence type="ECO:0000259" key="9">
    <source>
        <dbReference type="PROSITE" id="PS50011"/>
    </source>
</evidence>
<keyword evidence="11" id="KW-1185">Reference proteome</keyword>
<feature type="compositionally biased region" description="Polar residues" evidence="7">
    <location>
        <begin position="1"/>
        <end position="12"/>
    </location>
</feature>
<dbReference type="GO" id="GO:0004674">
    <property type="term" value="F:protein serine/threonine kinase activity"/>
    <property type="evidence" value="ECO:0007669"/>
    <property type="project" value="UniProtKB-KW"/>
</dbReference>
<dbReference type="InterPro" id="IPR011993">
    <property type="entry name" value="PH-like_dom_sf"/>
</dbReference>
<dbReference type="FunFam" id="1.10.510.10:FF:001861">
    <property type="entry name" value="Hormonally up-regulated neu tumor-associated kinase-like Protein"/>
    <property type="match status" value="1"/>
</dbReference>
<dbReference type="Gene3D" id="2.30.29.30">
    <property type="entry name" value="Pleckstrin-homology domain (PH domain)/Phosphotyrosine-binding domain (PTB)"/>
    <property type="match status" value="2"/>
</dbReference>
<reference evidence="10 11" key="1">
    <citation type="submission" date="2024-09" db="EMBL/GenBank/DDBJ databases">
        <title>Genome sequencing and assembly of Phytophthora oleae, isolate VK10A, causative agent of rot of olive drupes.</title>
        <authorList>
            <person name="Conti Taguali S."/>
            <person name="Riolo M."/>
            <person name="La Spada F."/>
            <person name="Cacciola S.O."/>
            <person name="Dionisio G."/>
        </authorList>
    </citation>
    <scope>NUCLEOTIDE SEQUENCE [LARGE SCALE GENOMIC DNA]</scope>
    <source>
        <strain evidence="10 11">VK10A</strain>
    </source>
</reference>
<feature type="region of interest" description="Disordered" evidence="7">
    <location>
        <begin position="1"/>
        <end position="45"/>
    </location>
</feature>
<dbReference type="PANTHER" id="PTHR24346:SF82">
    <property type="entry name" value="KP78A-RELATED"/>
    <property type="match status" value="1"/>
</dbReference>
<keyword evidence="5 6" id="KW-0067">ATP-binding</keyword>
<name>A0ABD3F944_9STRA</name>
<dbReference type="InterPro" id="IPR008271">
    <property type="entry name" value="Ser/Thr_kinase_AS"/>
</dbReference>